<comment type="caution">
    <text evidence="4">The sequence shown here is derived from an EMBL/GenBank/DDBJ whole genome shotgun (WGS) entry which is preliminary data.</text>
</comment>
<feature type="region of interest" description="Disordered" evidence="1">
    <location>
        <begin position="27"/>
        <end position="61"/>
    </location>
</feature>
<evidence type="ECO:0000313" key="3">
    <source>
        <dbReference type="EMBL" id="MBK5074745.1"/>
    </source>
</evidence>
<feature type="chain" id="PRO_5038383357" description="RcnB family protein" evidence="2">
    <location>
        <begin position="26"/>
        <end position="151"/>
    </location>
</feature>
<accession>A0A9D7FZD8</accession>
<dbReference type="Gene3D" id="3.10.450.160">
    <property type="entry name" value="inner membrane protein cigr"/>
    <property type="match status" value="1"/>
</dbReference>
<organism evidence="4 5">
    <name type="scientific">Limnobaculum xujianqingii</name>
    <dbReference type="NCBI Taxonomy" id="2738837"/>
    <lineage>
        <taxon>Bacteria</taxon>
        <taxon>Pseudomonadati</taxon>
        <taxon>Pseudomonadota</taxon>
        <taxon>Gammaproteobacteria</taxon>
        <taxon>Enterobacterales</taxon>
        <taxon>Budviciaceae</taxon>
        <taxon>Limnobaculum</taxon>
    </lineage>
</organism>
<proteinExistence type="predicted"/>
<dbReference type="RefSeq" id="WP_228399210.1">
    <property type="nucleotide sequence ID" value="NZ_JADRCP010000007.1"/>
</dbReference>
<protein>
    <recommendedName>
        <fullName evidence="7">RcnB family protein</fullName>
    </recommendedName>
</protein>
<keyword evidence="6" id="KW-1185">Reference proteome</keyword>
<feature type="signal peptide" evidence="2">
    <location>
        <begin position="1"/>
        <end position="25"/>
    </location>
</feature>
<dbReference type="EMBL" id="JADRCP010000007">
    <property type="protein sequence ID" value="MBK5178055.1"/>
    <property type="molecule type" value="Genomic_DNA"/>
</dbReference>
<dbReference type="Proteomes" id="UP001296969">
    <property type="component" value="Unassembled WGS sequence"/>
</dbReference>
<feature type="compositionally biased region" description="Basic and acidic residues" evidence="1">
    <location>
        <begin position="37"/>
        <end position="46"/>
    </location>
</feature>
<evidence type="ECO:0008006" key="7">
    <source>
        <dbReference type="Google" id="ProtNLM"/>
    </source>
</evidence>
<evidence type="ECO:0000313" key="5">
    <source>
        <dbReference type="Proteomes" id="UP000807542"/>
    </source>
</evidence>
<keyword evidence="2" id="KW-0732">Signal</keyword>
<name>A0A9D7FZD8_9GAMM</name>
<dbReference type="EMBL" id="JADRCQ010000007">
    <property type="protein sequence ID" value="MBK5074745.1"/>
    <property type="molecule type" value="Genomic_DNA"/>
</dbReference>
<dbReference type="AlphaFoldDB" id="A0A9D7FZD8"/>
<dbReference type="Proteomes" id="UP000807542">
    <property type="component" value="Unassembled WGS sequence"/>
</dbReference>
<sequence length="151" mass="15958">MSKKFTAIILVALIPLVLGVAPVNADPGGNGKGNSQKQHDHKDKGNKGNKNKGNGQDGHDNISVTITFDQARGMAVNYGIIGYKPLPPGIAKNLARGKPLPPGIAKKMVPVTMLNGLPRYSGYEWYAVGDDLVLVAATTLIVNTILQGVFN</sequence>
<dbReference type="NCBIfam" id="NF040487">
    <property type="entry name" value="T3SS_CigR_fam"/>
    <property type="match status" value="1"/>
</dbReference>
<evidence type="ECO:0000313" key="6">
    <source>
        <dbReference type="Proteomes" id="UP001296969"/>
    </source>
</evidence>
<evidence type="ECO:0000256" key="2">
    <source>
        <dbReference type="SAM" id="SignalP"/>
    </source>
</evidence>
<evidence type="ECO:0000313" key="4">
    <source>
        <dbReference type="EMBL" id="MBK5178055.1"/>
    </source>
</evidence>
<evidence type="ECO:0000256" key="1">
    <source>
        <dbReference type="SAM" id="MobiDB-lite"/>
    </source>
</evidence>
<reference evidence="4 6" key="1">
    <citation type="submission" date="2020-11" db="EMBL/GenBank/DDBJ databases">
        <title>Insectihabitans protaetiae gen. nov. sp. nov. and Insectihabitans allomyrinae sp. nov., isolated from larvae of Protaetia brevitarsis seulensis and Allomyrina dichotoma, respectively.</title>
        <authorList>
            <person name="Lee S.D."/>
            <person name="Byeon Y.-S."/>
            <person name="Kim S.-M."/>
            <person name="Yang H.L."/>
            <person name="Kim I.S."/>
        </authorList>
    </citation>
    <scope>NUCLEOTIDE SEQUENCE</scope>
    <source>
        <strain evidence="4">CWB-B4</strain>
        <strain evidence="3 6">CWB-B43</strain>
    </source>
</reference>
<gene>
    <name evidence="4" type="ORF">I2492_17190</name>
    <name evidence="3" type="ORF">I2493_17185</name>
</gene>